<accession>A0AAF0EEN3</accession>
<dbReference type="EMBL" id="CP119905">
    <property type="protein sequence ID" value="WFD24285.1"/>
    <property type="molecule type" value="Genomic_DNA"/>
</dbReference>
<organism evidence="1 2">
    <name type="scientific">Malassezia equina</name>
    <dbReference type="NCBI Taxonomy" id="1381935"/>
    <lineage>
        <taxon>Eukaryota</taxon>
        <taxon>Fungi</taxon>
        <taxon>Dikarya</taxon>
        <taxon>Basidiomycota</taxon>
        <taxon>Ustilaginomycotina</taxon>
        <taxon>Malasseziomycetes</taxon>
        <taxon>Malasseziales</taxon>
        <taxon>Malasseziaceae</taxon>
        <taxon>Malassezia</taxon>
    </lineage>
</organism>
<protein>
    <submittedName>
        <fullName evidence="1">Uncharacterized protein</fullName>
    </submittedName>
</protein>
<reference evidence="1" key="1">
    <citation type="submission" date="2023-03" db="EMBL/GenBank/DDBJ databases">
        <title>Mating type loci evolution in Malassezia.</title>
        <authorList>
            <person name="Coelho M.A."/>
        </authorList>
    </citation>
    <scope>NUCLEOTIDE SEQUENCE</scope>
    <source>
        <strain evidence="1">CBS 12830</strain>
    </source>
</reference>
<sequence length="59" mass="6884">MSNTSRVMSNREYEKFMKEKKIEAFKKCDPVVQADGGSMNNNTMLEAEQAYLDQHRKKP</sequence>
<proteinExistence type="predicted"/>
<dbReference type="AlphaFoldDB" id="A0AAF0EEN3"/>
<evidence type="ECO:0000313" key="1">
    <source>
        <dbReference type="EMBL" id="WFD24285.1"/>
    </source>
</evidence>
<keyword evidence="2" id="KW-1185">Reference proteome</keyword>
<gene>
    <name evidence="1" type="ORF">MEQU1_002984</name>
</gene>
<dbReference type="Proteomes" id="UP001214415">
    <property type="component" value="Chromosome 6"/>
</dbReference>
<name>A0AAF0EEN3_9BASI</name>
<evidence type="ECO:0000313" key="2">
    <source>
        <dbReference type="Proteomes" id="UP001214415"/>
    </source>
</evidence>